<evidence type="ECO:0000313" key="2">
    <source>
        <dbReference type="EMBL" id="ORY63338.1"/>
    </source>
</evidence>
<dbReference type="GeneID" id="63776677"/>
<dbReference type="PANTHER" id="PTHR38849">
    <property type="entry name" value="SMALL SECRETED PROTEIN"/>
    <property type="match status" value="1"/>
</dbReference>
<evidence type="ECO:0000313" key="3">
    <source>
        <dbReference type="Proteomes" id="UP000193689"/>
    </source>
</evidence>
<reference evidence="2 3" key="1">
    <citation type="submission" date="2016-07" db="EMBL/GenBank/DDBJ databases">
        <title>Pervasive Adenine N6-methylation of Active Genes in Fungi.</title>
        <authorList>
            <consortium name="DOE Joint Genome Institute"/>
            <person name="Mondo S.J."/>
            <person name="Dannebaum R.O."/>
            <person name="Kuo R.C."/>
            <person name="Labutti K."/>
            <person name="Haridas S."/>
            <person name="Kuo A."/>
            <person name="Salamov A."/>
            <person name="Ahrendt S.R."/>
            <person name="Lipzen A."/>
            <person name="Sullivan W."/>
            <person name="Andreopoulos W.B."/>
            <person name="Clum A."/>
            <person name="Lindquist E."/>
            <person name="Daum C."/>
            <person name="Ramamoorthy G.K."/>
            <person name="Gryganskyi A."/>
            <person name="Culley D."/>
            <person name="Magnuson J.K."/>
            <person name="James T.Y."/>
            <person name="O'Malley M.A."/>
            <person name="Stajich J.E."/>
            <person name="Spatafora J.W."/>
            <person name="Visel A."/>
            <person name="Grigoriev I.V."/>
        </authorList>
    </citation>
    <scope>NUCLEOTIDE SEQUENCE [LARGE SCALE GENOMIC DNA]</scope>
    <source>
        <strain evidence="2 3">CBS 129021</strain>
    </source>
</reference>
<evidence type="ECO:0000256" key="1">
    <source>
        <dbReference type="SAM" id="SignalP"/>
    </source>
</evidence>
<proteinExistence type="predicted"/>
<dbReference type="EMBL" id="MCFJ01000008">
    <property type="protein sequence ID" value="ORY63338.1"/>
    <property type="molecule type" value="Genomic_DNA"/>
</dbReference>
<gene>
    <name evidence="2" type="ORF">BCR38DRAFT_436577</name>
</gene>
<keyword evidence="3" id="KW-1185">Reference proteome</keyword>
<evidence type="ECO:0008006" key="4">
    <source>
        <dbReference type="Google" id="ProtNLM"/>
    </source>
</evidence>
<organism evidence="2 3">
    <name type="scientific">Pseudomassariella vexata</name>
    <dbReference type="NCBI Taxonomy" id="1141098"/>
    <lineage>
        <taxon>Eukaryota</taxon>
        <taxon>Fungi</taxon>
        <taxon>Dikarya</taxon>
        <taxon>Ascomycota</taxon>
        <taxon>Pezizomycotina</taxon>
        <taxon>Sordariomycetes</taxon>
        <taxon>Xylariomycetidae</taxon>
        <taxon>Amphisphaeriales</taxon>
        <taxon>Pseudomassariaceae</taxon>
        <taxon>Pseudomassariella</taxon>
    </lineage>
</organism>
<dbReference type="STRING" id="1141098.A0A1Y2DVQ9"/>
<dbReference type="PANTHER" id="PTHR38849:SF1">
    <property type="entry name" value="SMALL SECRETED PROTEIN"/>
    <property type="match status" value="1"/>
</dbReference>
<dbReference type="InParanoid" id="A0A1Y2DVQ9"/>
<feature type="chain" id="PRO_5013050612" description="Small secreted protein" evidence="1">
    <location>
        <begin position="17"/>
        <end position="212"/>
    </location>
</feature>
<dbReference type="AlphaFoldDB" id="A0A1Y2DVQ9"/>
<keyword evidence="1" id="KW-0732">Signal</keyword>
<name>A0A1Y2DVQ9_9PEZI</name>
<sequence length="212" mass="21944">MKFSLVLATFAAVATAAPLIRNTQLSRRAPVFTAKTYNELSISDGTAGNGKAEALEKLSGLPTNLATVDEADITFLNAVNQISNDAERGAYNVKIAAATPGEEVLALQRGKIKNKIFKLTATVLQLEAQQAQGENVTAKLTEETTKLNKNIADDEANAGKASTGLPFDATTANPEASNVAKDEMLAAKAGDVVKASEKLAAAAAAGNAAARN</sequence>
<dbReference type="Proteomes" id="UP000193689">
    <property type="component" value="Unassembled WGS sequence"/>
</dbReference>
<dbReference type="OrthoDB" id="2151417at2759"/>
<feature type="signal peptide" evidence="1">
    <location>
        <begin position="1"/>
        <end position="16"/>
    </location>
</feature>
<comment type="caution">
    <text evidence="2">The sequence shown here is derived from an EMBL/GenBank/DDBJ whole genome shotgun (WGS) entry which is preliminary data.</text>
</comment>
<accession>A0A1Y2DVQ9</accession>
<protein>
    <recommendedName>
        <fullName evidence="4">Small secreted protein</fullName>
    </recommendedName>
</protein>
<dbReference type="RefSeq" id="XP_040714995.1">
    <property type="nucleotide sequence ID" value="XM_040860465.1"/>
</dbReference>